<sequence>MHNADRHEEVISGRRKAWAWGLSGNLPYLLLQSPYRFEGVIDGQSSGRNALSTVAGLPVYGPDKLKDLNPADTLIVVFADLKLHGSAIFDQARRYGPFDLVAPHIPALHDVPAALQARTQRLGEMLIEKRHDTRYTAVPKRVALWLHGLVKGGAERQMVLLACGLRELGWDVDLICTAKDSSQTTLWADELRDAGVNRIYLPDMRESWDWLESESGVPEQVPTLAPYFTTRGLHDILQTVDILLERRPELVISFLDDGNIAAGVASVFAGVPNILMSGRNAEPHHFTDLQYFPVAKSQLKSCYQALLSLDGVALVNNSQAGAESYSQWLGLPYDAIEAIPNAVQAPTGQMASSIREQYGIAAGVPLVLGVMRLADEKQPLRFVEMITRLKTKLPELQAILLGDGPLYEDVRQAIDSSALQSSLIMAGAQESSLPYLAEADLLLSTSRMEGMPNVILEAQLMACPVVATNVGGVSEALMSAMKVGLVSKDDWMTMEKVALNLLLLKSGAKDIAKKARAAIIVSRSVQELARRYIDAGLGRKKFN</sequence>
<dbReference type="Proteomes" id="UP000629025">
    <property type="component" value="Unassembled WGS sequence"/>
</dbReference>
<dbReference type="RefSeq" id="WP_188751117.1">
    <property type="nucleotide sequence ID" value="NZ_BMIJ01000008.1"/>
</dbReference>
<evidence type="ECO:0008006" key="3">
    <source>
        <dbReference type="Google" id="ProtNLM"/>
    </source>
</evidence>
<evidence type="ECO:0000313" key="1">
    <source>
        <dbReference type="EMBL" id="GGC07563.1"/>
    </source>
</evidence>
<evidence type="ECO:0000313" key="2">
    <source>
        <dbReference type="Proteomes" id="UP000629025"/>
    </source>
</evidence>
<dbReference type="CDD" id="cd03811">
    <property type="entry name" value="GT4_GT28_WabH-like"/>
    <property type="match status" value="1"/>
</dbReference>
<dbReference type="SUPFAM" id="SSF53756">
    <property type="entry name" value="UDP-Glycosyltransferase/glycogen phosphorylase"/>
    <property type="match status" value="1"/>
</dbReference>
<organism evidence="1 2">
    <name type="scientific">Marinobacterium zhoushanense</name>
    <dbReference type="NCBI Taxonomy" id="1679163"/>
    <lineage>
        <taxon>Bacteria</taxon>
        <taxon>Pseudomonadati</taxon>
        <taxon>Pseudomonadota</taxon>
        <taxon>Gammaproteobacteria</taxon>
        <taxon>Oceanospirillales</taxon>
        <taxon>Oceanospirillaceae</taxon>
        <taxon>Marinobacterium</taxon>
    </lineage>
</organism>
<gene>
    <name evidence="1" type="ORF">GCM10011352_37270</name>
</gene>
<reference evidence="2" key="1">
    <citation type="journal article" date="2019" name="Int. J. Syst. Evol. Microbiol.">
        <title>The Global Catalogue of Microorganisms (GCM) 10K type strain sequencing project: providing services to taxonomists for standard genome sequencing and annotation.</title>
        <authorList>
            <consortium name="The Broad Institute Genomics Platform"/>
            <consortium name="The Broad Institute Genome Sequencing Center for Infectious Disease"/>
            <person name="Wu L."/>
            <person name="Ma J."/>
        </authorList>
    </citation>
    <scope>NUCLEOTIDE SEQUENCE [LARGE SCALE GENOMIC DNA]</scope>
    <source>
        <strain evidence="2">CGMCC 1.15341</strain>
    </source>
</reference>
<protein>
    <recommendedName>
        <fullName evidence="3">Glycosyltransferase involved in cell wall biosynthesis</fullName>
    </recommendedName>
</protein>
<dbReference type="PANTHER" id="PTHR12526:SF630">
    <property type="entry name" value="GLYCOSYLTRANSFERASE"/>
    <property type="match status" value="1"/>
</dbReference>
<accession>A0ABQ1KUE7</accession>
<name>A0ABQ1KUE7_9GAMM</name>
<proteinExistence type="predicted"/>
<dbReference type="EMBL" id="BMIJ01000008">
    <property type="protein sequence ID" value="GGC07563.1"/>
    <property type="molecule type" value="Genomic_DNA"/>
</dbReference>
<keyword evidence="2" id="KW-1185">Reference proteome</keyword>
<dbReference type="PANTHER" id="PTHR12526">
    <property type="entry name" value="GLYCOSYLTRANSFERASE"/>
    <property type="match status" value="1"/>
</dbReference>
<dbReference type="Pfam" id="PF13692">
    <property type="entry name" value="Glyco_trans_1_4"/>
    <property type="match status" value="1"/>
</dbReference>
<dbReference type="Gene3D" id="3.40.50.2000">
    <property type="entry name" value="Glycogen Phosphorylase B"/>
    <property type="match status" value="2"/>
</dbReference>
<comment type="caution">
    <text evidence="1">The sequence shown here is derived from an EMBL/GenBank/DDBJ whole genome shotgun (WGS) entry which is preliminary data.</text>
</comment>